<reference evidence="2" key="1">
    <citation type="submission" date="2015-12" db="EMBL/GenBank/DDBJ databases">
        <title>De novo transcriptome assembly of four potential Pierce s Disease insect vectors from Arizona vineyards.</title>
        <authorList>
            <person name="Tassone E.E."/>
        </authorList>
    </citation>
    <scope>NUCLEOTIDE SEQUENCE</scope>
</reference>
<evidence type="ECO:0000256" key="1">
    <source>
        <dbReference type="SAM" id="MobiDB-lite"/>
    </source>
</evidence>
<evidence type="ECO:0000313" key="2">
    <source>
        <dbReference type="EMBL" id="JAS25717.1"/>
    </source>
</evidence>
<feature type="region of interest" description="Disordered" evidence="1">
    <location>
        <begin position="332"/>
        <end position="361"/>
    </location>
</feature>
<feature type="region of interest" description="Disordered" evidence="1">
    <location>
        <begin position="40"/>
        <end position="69"/>
    </location>
</feature>
<feature type="compositionally biased region" description="Basic and acidic residues" evidence="1">
    <location>
        <begin position="60"/>
        <end position="69"/>
    </location>
</feature>
<feature type="region of interest" description="Disordered" evidence="1">
    <location>
        <begin position="92"/>
        <end position="129"/>
    </location>
</feature>
<feature type="region of interest" description="Disordered" evidence="1">
    <location>
        <begin position="172"/>
        <end position="316"/>
    </location>
</feature>
<gene>
    <name evidence="2" type="ORF">g.457</name>
</gene>
<feature type="non-terminal residue" evidence="2">
    <location>
        <position position="1"/>
    </location>
</feature>
<feature type="compositionally biased region" description="Polar residues" evidence="1">
    <location>
        <begin position="192"/>
        <end position="205"/>
    </location>
</feature>
<proteinExistence type="predicted"/>
<protein>
    <submittedName>
        <fullName evidence="2">Uncharacterized protein</fullName>
    </submittedName>
</protein>
<sequence length="361" mass="40686">GTQAVKKPVKRPANSTTTVQTPVKEEPVTATAITITVEQGGQKIEETKNPMKVANTQSDVKPEKTQTNEKLEEVNTVKRPIVMSKPIVKVEQVDKEPSKTQQTLNDKPTKSENINKEQMTKTEIKEDIKTKPTEQNLYVSNLNQNSEVSETTNKNDVIDLKISTEMVPNKDEIKSDIPIAESQTEKADEEVTNTAENVESVTQPDITEEGTDKVETITENNNSNDESSYEEEDEDIGISLLDDDEDDDEFETTKQDGIESESTKEDIVPEAVRPEKKDAEDEEEEDEDDLLGGFLDDDEEEEEEVEEEKERKYEAPVNVNPMLYQLASISVGSTPQVRQLPPLSPFYRSSRTHKRMRLPPT</sequence>
<feature type="compositionally biased region" description="Basic and acidic residues" evidence="1">
    <location>
        <begin position="107"/>
        <end position="129"/>
    </location>
</feature>
<dbReference type="EMBL" id="GEDC01011581">
    <property type="protein sequence ID" value="JAS25717.1"/>
    <property type="molecule type" value="Transcribed_RNA"/>
</dbReference>
<feature type="region of interest" description="Disordered" evidence="1">
    <location>
        <begin position="1"/>
        <end position="25"/>
    </location>
</feature>
<feature type="compositionally biased region" description="Acidic residues" evidence="1">
    <location>
        <begin position="280"/>
        <end position="307"/>
    </location>
</feature>
<accession>A0A1B6DJ83</accession>
<organism evidence="2">
    <name type="scientific">Clastoptera arizonana</name>
    <name type="common">Arizona spittle bug</name>
    <dbReference type="NCBI Taxonomy" id="38151"/>
    <lineage>
        <taxon>Eukaryota</taxon>
        <taxon>Metazoa</taxon>
        <taxon>Ecdysozoa</taxon>
        <taxon>Arthropoda</taxon>
        <taxon>Hexapoda</taxon>
        <taxon>Insecta</taxon>
        <taxon>Pterygota</taxon>
        <taxon>Neoptera</taxon>
        <taxon>Paraneoptera</taxon>
        <taxon>Hemiptera</taxon>
        <taxon>Auchenorrhyncha</taxon>
        <taxon>Cercopoidea</taxon>
        <taxon>Clastopteridae</taxon>
        <taxon>Clastoptera</taxon>
    </lineage>
</organism>
<feature type="compositionally biased region" description="Acidic residues" evidence="1">
    <location>
        <begin position="227"/>
        <end position="250"/>
    </location>
</feature>
<dbReference type="AlphaFoldDB" id="A0A1B6DJ83"/>
<feature type="compositionally biased region" description="Basic and acidic residues" evidence="1">
    <location>
        <begin position="251"/>
        <end position="279"/>
    </location>
</feature>
<name>A0A1B6DJ83_9HEMI</name>
<feature type="compositionally biased region" description="Basic residues" evidence="1">
    <location>
        <begin position="350"/>
        <end position="361"/>
    </location>
</feature>